<sequence>MTEPTATMISEEKLYRAWGLSESEFKIITDEILHRLPNYTEAGLFSVMWSEHCSYKNSKNVLRKFPNKGKRVLAGPGEDAGIIDIDDNQAVVFKAESHNHPSAVEPYQGAATGVGGIIRDIFSMGATPIAMLNSLKFGNIDNEHTKYLANEIVAGIGGYGNCIGIPTVGGEISFQARYKNNPVVNAMCVGLINNSDIKYGKASGEDNLIIYVGAKTGRDGIHGATFASDEFTDDSMSQRSAVQVGDPFMEKLLMDACIELVQEHSDWIMGIQDMGAAGLVSSTAEMASKAESGLILELDQVPQREENMTPYEIMLSESQERMVLCAKPEHKDNILKFFKDAGLDAVVIGKVTTDRQYKIYQHGELVTDIPVAGLVDDSPEYVRDGETPKRLMTENYKSQYVPVIKSLESTWMDMLKQPNIASKEYFYSTYDSQIKANTVVKPGSDAAVVRVRGTKKALAMTNDGNSKLVFVDPYIGGQIAIIEASANLIASGSEPLGITDCLNYGNPEKPEIFWEFNRSVEGMSSVCELLGLPVISGNVSLYNEFNEEAIYPSPMIGMVGLVKDISNIRTQCFTNINDAIYVIGSTNDDFNGSELQNLQTGDVTGALNPIDLENIKSIQENVLKSIQAGFINSCHDISEGGLAIALAEASFENQLGFNVETNLTTSQVFSETPGRFLVSVSEENKNEFEKVFNGNCEYLGLVSDSRELQLKTIDSSAALNLEDALKNWKEAIPCLMK</sequence>
<proteinExistence type="inferred from homology"/>
<comment type="catalytic activity">
    <reaction evidence="8">
        <text>N(2)-formyl-N(1)-(5-phospho-beta-D-ribosyl)glycinamide + L-glutamine + ATP + H2O = 2-formamido-N(1)-(5-O-phospho-beta-D-ribosyl)acetamidine + L-glutamate + ADP + phosphate + H(+)</text>
        <dbReference type="Rhea" id="RHEA:17129"/>
        <dbReference type="ChEBI" id="CHEBI:15377"/>
        <dbReference type="ChEBI" id="CHEBI:15378"/>
        <dbReference type="ChEBI" id="CHEBI:29985"/>
        <dbReference type="ChEBI" id="CHEBI:30616"/>
        <dbReference type="ChEBI" id="CHEBI:43474"/>
        <dbReference type="ChEBI" id="CHEBI:58359"/>
        <dbReference type="ChEBI" id="CHEBI:147286"/>
        <dbReference type="ChEBI" id="CHEBI:147287"/>
        <dbReference type="ChEBI" id="CHEBI:456216"/>
        <dbReference type="EC" id="6.3.5.3"/>
    </reaction>
</comment>
<evidence type="ECO:0000256" key="8">
    <source>
        <dbReference type="HAMAP-Rule" id="MF_00420"/>
    </source>
</evidence>
<keyword evidence="5 8" id="KW-0658">Purine biosynthesis</keyword>
<evidence type="ECO:0000313" key="13">
    <source>
        <dbReference type="Proteomes" id="UP000036106"/>
    </source>
</evidence>
<comment type="similarity">
    <text evidence="8">Belongs to the FGAMS family.</text>
</comment>
<evidence type="ECO:0000256" key="3">
    <source>
        <dbReference type="ARBA" id="ARBA00022723"/>
    </source>
</evidence>
<feature type="binding site" evidence="8">
    <location>
        <position position="540"/>
    </location>
    <ligand>
        <name>substrate</name>
    </ligand>
</feature>
<dbReference type="OrthoDB" id="9804441at2"/>
<protein>
    <recommendedName>
        <fullName evidence="8">Phosphoribosylformylglycinamidine synthase subunit PurL</fullName>
        <shortName evidence="8">FGAM synthase</shortName>
        <ecNumber evidence="8">6.3.5.3</ecNumber>
    </recommendedName>
    <alternativeName>
        <fullName evidence="8">Formylglycinamide ribonucleotide amidotransferase subunit II</fullName>
        <shortName evidence="8">FGAR amidotransferase II</shortName>
        <shortName evidence="8">FGAR-AT II</shortName>
    </alternativeName>
    <alternativeName>
        <fullName evidence="8">Glutamine amidotransferase PurL</fullName>
    </alternativeName>
    <alternativeName>
        <fullName evidence="8">Phosphoribosylformylglycinamidine synthase subunit II</fullName>
    </alternativeName>
</protein>
<feature type="domain" description="PurM-like C-terminal" evidence="10">
    <location>
        <begin position="577"/>
        <end position="710"/>
    </location>
</feature>
<feature type="binding site" evidence="8">
    <location>
        <position position="120"/>
    </location>
    <ligand>
        <name>Mg(2+)</name>
        <dbReference type="ChEBI" id="CHEBI:18420"/>
        <label>2</label>
    </ligand>
</feature>
<dbReference type="Pfam" id="PF18072">
    <property type="entry name" value="FGAR-AT_linker"/>
    <property type="match status" value="1"/>
</dbReference>
<keyword evidence="1 8" id="KW-0963">Cytoplasm</keyword>
<feature type="domain" description="PurM-like C-terminal" evidence="10">
    <location>
        <begin position="205"/>
        <end position="359"/>
    </location>
</feature>
<dbReference type="InterPro" id="IPR036676">
    <property type="entry name" value="PurM-like_C_sf"/>
</dbReference>
<comment type="function">
    <text evidence="8">Part of the phosphoribosylformylglycinamidine synthase complex involved in the purines biosynthetic pathway. Catalyzes the ATP-dependent conversion of formylglycinamide ribonucleotide (FGAR) and glutamine to yield formylglycinamidine ribonucleotide (FGAM) and glutamate. The FGAM synthase complex is composed of three subunits. PurQ produces an ammonia molecule by converting glutamine to glutamate. PurL transfers the ammonia molecule to FGAR to form FGAM in an ATP-dependent manner. PurS interacts with PurQ and PurL and is thought to assist in the transfer of the ammonia molecule from PurQ to PurL.</text>
</comment>
<dbReference type="PANTHER" id="PTHR43555">
    <property type="entry name" value="PHOSPHORIBOSYLFORMYLGLYCINAMIDINE SYNTHASE SUBUNIT PURL"/>
    <property type="match status" value="1"/>
</dbReference>
<feature type="binding site" evidence="8">
    <location>
        <position position="537"/>
    </location>
    <ligand>
        <name>ATP</name>
        <dbReference type="ChEBI" id="CHEBI:30616"/>
    </ligand>
</feature>
<dbReference type="KEGG" id="lgn:ABM34_03310"/>
<dbReference type="InterPro" id="IPR036921">
    <property type="entry name" value="PurM-like_N_sf"/>
</dbReference>
<dbReference type="PATRIC" id="fig|1007676.4.peg.684"/>
<dbReference type="Gene3D" id="3.90.650.10">
    <property type="entry name" value="PurM-like C-terminal domain"/>
    <property type="match status" value="2"/>
</dbReference>
<dbReference type="GO" id="GO:0004642">
    <property type="term" value="F:phosphoribosylformylglycinamidine synthase activity"/>
    <property type="evidence" value="ECO:0007669"/>
    <property type="project" value="UniProtKB-UniRule"/>
</dbReference>
<accession>A0A0H4QFF3</accession>
<organism evidence="12 13">
    <name type="scientific">Companilactobacillus ginsenosidimutans</name>
    <dbReference type="NCBI Taxonomy" id="1007676"/>
    <lineage>
        <taxon>Bacteria</taxon>
        <taxon>Bacillati</taxon>
        <taxon>Bacillota</taxon>
        <taxon>Bacilli</taxon>
        <taxon>Lactobacillales</taxon>
        <taxon>Lactobacillaceae</taxon>
        <taxon>Companilactobacillus</taxon>
    </lineage>
</organism>
<dbReference type="InterPro" id="IPR010918">
    <property type="entry name" value="PurM-like_C_dom"/>
</dbReference>
<feature type="domain" description="PurM-like N-terminal" evidence="9">
    <location>
        <begin position="77"/>
        <end position="192"/>
    </location>
</feature>
<feature type="binding site" evidence="8">
    <location>
        <position position="94"/>
    </location>
    <ligand>
        <name>ATP</name>
        <dbReference type="ChEBI" id="CHEBI:30616"/>
    </ligand>
</feature>
<dbReference type="PIRSF" id="PIRSF001587">
    <property type="entry name" value="FGAM_synthase_II"/>
    <property type="match status" value="1"/>
</dbReference>
<comment type="subcellular location">
    <subcellularLocation>
        <location evidence="8">Cytoplasm</location>
    </subcellularLocation>
</comment>
<feature type="binding site" evidence="8">
    <location>
        <position position="273"/>
    </location>
    <ligand>
        <name>Mg(2+)</name>
        <dbReference type="ChEBI" id="CHEBI:18420"/>
        <label>2</label>
    </ligand>
</feature>
<name>A0A0H4QFF3_9LACO</name>
<dbReference type="CDD" id="cd02204">
    <property type="entry name" value="PurL_repeat2"/>
    <property type="match status" value="1"/>
</dbReference>
<feature type="binding site" evidence="8">
    <location>
        <begin position="97"/>
        <end position="100"/>
    </location>
    <ligand>
        <name>substrate</name>
    </ligand>
</feature>
<feature type="binding site" evidence="8">
    <location>
        <position position="243"/>
    </location>
    <ligand>
        <name>substrate</name>
    </ligand>
</feature>
<dbReference type="CDD" id="cd02203">
    <property type="entry name" value="PurL_repeat1"/>
    <property type="match status" value="1"/>
</dbReference>
<evidence type="ECO:0000256" key="6">
    <source>
        <dbReference type="ARBA" id="ARBA00022840"/>
    </source>
</evidence>
<dbReference type="Gene3D" id="3.30.1330.10">
    <property type="entry name" value="PurM-like, N-terminal domain"/>
    <property type="match status" value="2"/>
</dbReference>
<dbReference type="SUPFAM" id="SSF55326">
    <property type="entry name" value="PurM N-terminal domain-like"/>
    <property type="match status" value="2"/>
</dbReference>
<feature type="active site" evidence="8">
    <location>
        <position position="52"/>
    </location>
</feature>
<keyword evidence="2 8" id="KW-0436">Ligase</keyword>
<dbReference type="NCBIfam" id="TIGR01736">
    <property type="entry name" value="FGAM_synth_II"/>
    <property type="match status" value="1"/>
</dbReference>
<dbReference type="GO" id="GO:0006189">
    <property type="term" value="P:'de novo' IMP biosynthetic process"/>
    <property type="evidence" value="ECO:0007669"/>
    <property type="project" value="UniProtKB-UniRule"/>
</dbReference>
<dbReference type="Pfam" id="PF02769">
    <property type="entry name" value="AIRS_C"/>
    <property type="match status" value="2"/>
</dbReference>
<dbReference type="UniPathway" id="UPA00074">
    <property type="reaction ID" value="UER00128"/>
</dbReference>
<evidence type="ECO:0000259" key="11">
    <source>
        <dbReference type="Pfam" id="PF18072"/>
    </source>
</evidence>
<evidence type="ECO:0000256" key="5">
    <source>
        <dbReference type="ARBA" id="ARBA00022755"/>
    </source>
</evidence>
<dbReference type="HAMAP" id="MF_00420">
    <property type="entry name" value="PurL_2"/>
    <property type="match status" value="1"/>
</dbReference>
<dbReference type="NCBIfam" id="NF002290">
    <property type="entry name" value="PRK01213.1"/>
    <property type="match status" value="1"/>
</dbReference>
<dbReference type="InterPro" id="IPR010074">
    <property type="entry name" value="PRibForGlyAmidine_synth_PurL"/>
</dbReference>
<dbReference type="SUPFAM" id="SSF56042">
    <property type="entry name" value="PurM C-terminal domain-like"/>
    <property type="match status" value="2"/>
</dbReference>
<comment type="caution">
    <text evidence="8">Lacks conserved residue(s) required for the propagation of feature annotation.</text>
</comment>
<dbReference type="EC" id="6.3.5.3" evidence="8"/>
<feature type="binding site" evidence="8">
    <location>
        <position position="96"/>
    </location>
    <ligand>
        <name>Mg(2+)</name>
        <dbReference type="ChEBI" id="CHEBI:18420"/>
        <label>1</label>
    </ligand>
</feature>
<gene>
    <name evidence="8" type="primary">purL</name>
    <name evidence="12" type="ORF">ABM34_03310</name>
</gene>
<evidence type="ECO:0000259" key="9">
    <source>
        <dbReference type="Pfam" id="PF00586"/>
    </source>
</evidence>
<evidence type="ECO:0000256" key="4">
    <source>
        <dbReference type="ARBA" id="ARBA00022741"/>
    </source>
</evidence>
<feature type="binding site" evidence="8">
    <location>
        <position position="119"/>
    </location>
    <ligand>
        <name>substrate</name>
    </ligand>
</feature>
<dbReference type="PANTHER" id="PTHR43555:SF1">
    <property type="entry name" value="PHOSPHORIBOSYLFORMYLGLYCINAMIDINE SYNTHASE SUBUNIT PURL"/>
    <property type="match status" value="1"/>
</dbReference>
<feature type="active site" description="Proton acceptor" evidence="8">
    <location>
        <position position="98"/>
    </location>
</feature>
<dbReference type="FunFam" id="3.30.1330.10:FF:000004">
    <property type="entry name" value="Phosphoribosylformylglycinamidine synthase subunit PurL"/>
    <property type="match status" value="1"/>
</dbReference>
<keyword evidence="6 8" id="KW-0067">ATP-binding</keyword>
<dbReference type="EMBL" id="CP012034">
    <property type="protein sequence ID" value="AKP66682.1"/>
    <property type="molecule type" value="Genomic_DNA"/>
</dbReference>
<dbReference type="RefSeq" id="WP_048703348.1">
    <property type="nucleotide sequence ID" value="NZ_CP012034.1"/>
</dbReference>
<comment type="pathway">
    <text evidence="8">Purine metabolism; IMP biosynthesis via de novo pathway; 5-amino-1-(5-phospho-D-ribosyl)imidazole from N(2)-formyl-N(1)-(5-phospho-D-ribosyl)glycinamide: step 1/2.</text>
</comment>
<dbReference type="GO" id="GO:0005524">
    <property type="term" value="F:ATP binding"/>
    <property type="evidence" value="ECO:0007669"/>
    <property type="project" value="UniProtKB-UniRule"/>
</dbReference>
<feature type="binding site" evidence="8">
    <location>
        <position position="500"/>
    </location>
    <ligand>
        <name>ATP</name>
        <dbReference type="ChEBI" id="CHEBI:30616"/>
    </ligand>
</feature>
<feature type="domain" description="Phosphoribosylformylglycinamidine synthase linker" evidence="11">
    <location>
        <begin position="9"/>
        <end position="56"/>
    </location>
</feature>
<feature type="binding site" evidence="8">
    <location>
        <begin position="317"/>
        <end position="319"/>
    </location>
    <ligand>
        <name>substrate</name>
    </ligand>
</feature>
<evidence type="ECO:0000256" key="2">
    <source>
        <dbReference type="ARBA" id="ARBA00022598"/>
    </source>
</evidence>
<comment type="subunit">
    <text evidence="8">Monomer. Part of the FGAM synthase complex composed of 1 PurL, 1 PurQ and 2 PurS subunits.</text>
</comment>
<dbReference type="GO" id="GO:0005737">
    <property type="term" value="C:cytoplasm"/>
    <property type="evidence" value="ECO:0007669"/>
    <property type="project" value="UniProtKB-SubCell"/>
</dbReference>
<evidence type="ECO:0000256" key="7">
    <source>
        <dbReference type="ARBA" id="ARBA00022842"/>
    </source>
</evidence>
<evidence type="ECO:0000313" key="12">
    <source>
        <dbReference type="EMBL" id="AKP66682.1"/>
    </source>
</evidence>
<dbReference type="InterPro" id="IPR041609">
    <property type="entry name" value="PurL_linker"/>
</dbReference>
<keyword evidence="13" id="KW-1185">Reference proteome</keyword>
<reference evidence="13" key="1">
    <citation type="submission" date="2015-07" db="EMBL/GenBank/DDBJ databases">
        <title>Lactobacillus ginsenosidimutans/EMML 3141/ whole genome sequencing.</title>
        <authorList>
            <person name="Kim M.K."/>
            <person name="Im W.-T."/>
            <person name="Srinivasan S."/>
            <person name="Lee J.-J."/>
        </authorList>
    </citation>
    <scope>NUCLEOTIDE SEQUENCE [LARGE SCALE GENOMIC DNA]</scope>
    <source>
        <strain evidence="13">EMML 3041</strain>
    </source>
</reference>
<keyword evidence="3 8" id="KW-0479">Metal-binding</keyword>
<keyword evidence="4 8" id="KW-0547">Nucleotide-binding</keyword>
<dbReference type="InterPro" id="IPR016188">
    <property type="entry name" value="PurM-like_N"/>
</dbReference>
<dbReference type="AlphaFoldDB" id="A0A0H4QFF3"/>
<feature type="binding site" evidence="8">
    <location>
        <position position="538"/>
    </location>
    <ligand>
        <name>Mg(2+)</name>
        <dbReference type="ChEBI" id="CHEBI:18420"/>
        <label>1</label>
    </ligand>
</feature>
<dbReference type="Pfam" id="PF00586">
    <property type="entry name" value="AIRS"/>
    <property type="match status" value="2"/>
</dbReference>
<dbReference type="STRING" id="1007676.ABM34_03310"/>
<feature type="domain" description="PurM-like N-terminal" evidence="9">
    <location>
        <begin position="443"/>
        <end position="562"/>
    </location>
</feature>
<keyword evidence="7 8" id="KW-0460">Magnesium</keyword>
<feature type="binding site" evidence="8">
    <location>
        <position position="55"/>
    </location>
    <ligand>
        <name>ATP</name>
        <dbReference type="ChEBI" id="CHEBI:30616"/>
    </ligand>
</feature>
<evidence type="ECO:0000259" key="10">
    <source>
        <dbReference type="Pfam" id="PF02769"/>
    </source>
</evidence>
<dbReference type="GO" id="GO:0000287">
    <property type="term" value="F:magnesium ion binding"/>
    <property type="evidence" value="ECO:0007669"/>
    <property type="project" value="UniProtKB-UniRule"/>
</dbReference>
<evidence type="ECO:0000256" key="1">
    <source>
        <dbReference type="ARBA" id="ARBA00022490"/>
    </source>
</evidence>
<dbReference type="Proteomes" id="UP000036106">
    <property type="component" value="Chromosome"/>
</dbReference>